<sequence>MSGPAEEIMFVLHDLPLGGTERIALRLATRWLDAGRRVRLLCGLAEGPMRPMLDPRIELVTLDPPLPRGFGSRFRLGAAAAREVRRRPPSVLFVPGNFHWVVAGAVGRLPAAMRPPIVARLTSPVHRPGRGRLPQLWFERRMRRQLRRVDALATLSESYRRDADRVLGRAASLTLKLPALDAAVPPPLPVPEGVPLILAAGRLVPQKGFDDAIAAFRRLSHPAAKLVILGDGPDRAALEARVAALGLGDRVSMPGTVPDIRPWLDRARLFLLSSRFEGFPAVLVESLAAGRPVVATRCTPATAELLDGTARGLSVPIGDAAAMAGAMDALLGAPPPDPAALAASVADHRIERIAEQYLALFDRLVAARRTTAGSGDGSPASEAGR</sequence>
<dbReference type="Pfam" id="PF00534">
    <property type="entry name" value="Glycos_transf_1"/>
    <property type="match status" value="1"/>
</dbReference>
<dbReference type="RefSeq" id="WP_422920612.1">
    <property type="nucleotide sequence ID" value="NZ_JAMZEJ010000008.1"/>
</dbReference>
<name>A0ABT1W123_9PROT</name>
<dbReference type="Gene3D" id="3.40.50.2000">
    <property type="entry name" value="Glycogen Phosphorylase B"/>
    <property type="match status" value="2"/>
</dbReference>
<evidence type="ECO:0000259" key="3">
    <source>
        <dbReference type="Pfam" id="PF00534"/>
    </source>
</evidence>
<protein>
    <submittedName>
        <fullName evidence="5">Glycosyltransferase</fullName>
    </submittedName>
</protein>
<accession>A0ABT1W123</accession>
<evidence type="ECO:0000259" key="4">
    <source>
        <dbReference type="Pfam" id="PF13439"/>
    </source>
</evidence>
<gene>
    <name evidence="5" type="ORF">NFI88_13525</name>
</gene>
<organism evidence="5 6">
    <name type="scientific">Rhizosaccharibacter radicis</name>
    <dbReference type="NCBI Taxonomy" id="2782605"/>
    <lineage>
        <taxon>Bacteria</taxon>
        <taxon>Pseudomonadati</taxon>
        <taxon>Pseudomonadota</taxon>
        <taxon>Alphaproteobacteria</taxon>
        <taxon>Acetobacterales</taxon>
        <taxon>Acetobacteraceae</taxon>
        <taxon>Rhizosaccharibacter</taxon>
    </lineage>
</organism>
<keyword evidence="2" id="KW-0808">Transferase</keyword>
<keyword evidence="6" id="KW-1185">Reference proteome</keyword>
<feature type="domain" description="Glycosyl transferase family 1" evidence="3">
    <location>
        <begin position="188"/>
        <end position="332"/>
    </location>
</feature>
<keyword evidence="1" id="KW-0328">Glycosyltransferase</keyword>
<dbReference type="PANTHER" id="PTHR12526">
    <property type="entry name" value="GLYCOSYLTRANSFERASE"/>
    <property type="match status" value="1"/>
</dbReference>
<dbReference type="EMBL" id="JAMZEJ010000008">
    <property type="protein sequence ID" value="MCQ8241857.1"/>
    <property type="molecule type" value="Genomic_DNA"/>
</dbReference>
<dbReference type="Proteomes" id="UP001524547">
    <property type="component" value="Unassembled WGS sequence"/>
</dbReference>
<proteinExistence type="predicted"/>
<dbReference type="PANTHER" id="PTHR12526:SF510">
    <property type="entry name" value="D-INOSITOL 3-PHOSPHATE GLYCOSYLTRANSFERASE"/>
    <property type="match status" value="1"/>
</dbReference>
<dbReference type="InterPro" id="IPR028098">
    <property type="entry name" value="Glyco_trans_4-like_N"/>
</dbReference>
<dbReference type="InterPro" id="IPR001296">
    <property type="entry name" value="Glyco_trans_1"/>
</dbReference>
<dbReference type="Pfam" id="PF13439">
    <property type="entry name" value="Glyco_transf_4"/>
    <property type="match status" value="1"/>
</dbReference>
<evidence type="ECO:0000313" key="6">
    <source>
        <dbReference type="Proteomes" id="UP001524547"/>
    </source>
</evidence>
<dbReference type="SUPFAM" id="SSF53756">
    <property type="entry name" value="UDP-Glycosyltransferase/glycogen phosphorylase"/>
    <property type="match status" value="1"/>
</dbReference>
<evidence type="ECO:0000256" key="2">
    <source>
        <dbReference type="ARBA" id="ARBA00022679"/>
    </source>
</evidence>
<comment type="caution">
    <text evidence="5">The sequence shown here is derived from an EMBL/GenBank/DDBJ whole genome shotgun (WGS) entry which is preliminary data.</text>
</comment>
<evidence type="ECO:0000313" key="5">
    <source>
        <dbReference type="EMBL" id="MCQ8241857.1"/>
    </source>
</evidence>
<feature type="domain" description="Glycosyltransferase subfamily 4-like N-terminal" evidence="4">
    <location>
        <begin position="18"/>
        <end position="168"/>
    </location>
</feature>
<evidence type="ECO:0000256" key="1">
    <source>
        <dbReference type="ARBA" id="ARBA00022676"/>
    </source>
</evidence>
<dbReference type="CDD" id="cd03811">
    <property type="entry name" value="GT4_GT28_WabH-like"/>
    <property type="match status" value="1"/>
</dbReference>
<reference evidence="5 6" key="1">
    <citation type="submission" date="2022-06" db="EMBL/GenBank/DDBJ databases">
        <title>Rhizosaccharibacter gen. nov. sp. nov. KSS12, endophytic bacteria isolated from sugarcane.</title>
        <authorList>
            <person name="Pitiwittayakul N."/>
        </authorList>
    </citation>
    <scope>NUCLEOTIDE SEQUENCE [LARGE SCALE GENOMIC DNA]</scope>
    <source>
        <strain evidence="5 6">KSS12</strain>
    </source>
</reference>